<name>A0A542Z7E4_9ACTN</name>
<dbReference type="RefSeq" id="WP_142094576.1">
    <property type="nucleotide sequence ID" value="NZ_BAAAMD010000003.1"/>
</dbReference>
<dbReference type="Proteomes" id="UP000316196">
    <property type="component" value="Unassembled WGS sequence"/>
</dbReference>
<keyword evidence="2" id="KW-1185">Reference proteome</keyword>
<comment type="caution">
    <text evidence="1">The sequence shown here is derived from an EMBL/GenBank/DDBJ whole genome shotgun (WGS) entry which is preliminary data.</text>
</comment>
<dbReference type="SUPFAM" id="SSF53335">
    <property type="entry name" value="S-adenosyl-L-methionine-dependent methyltransferases"/>
    <property type="match status" value="1"/>
</dbReference>
<dbReference type="AlphaFoldDB" id="A0A542Z7E4"/>
<evidence type="ECO:0000313" key="2">
    <source>
        <dbReference type="Proteomes" id="UP000316196"/>
    </source>
</evidence>
<keyword evidence="1" id="KW-0808">Transferase</keyword>
<sequence>MTTERLPGIVTRALRASLEAGFVDTTRTETGRLLATLAASADGPIADFGTGCGVGAAWLRWGAPSDLEVFTVESDAGLARRALDVFGSDAITVLHGDWSDLAEHGPFALLSAGEAVARQDVSGAMIDLLRPGGIAVIDDLAPRGFTSSYDPVRHCWLDDPRLVAAEVPVSSDACAIVATKSRDARI</sequence>
<gene>
    <name evidence="1" type="ORF">FB460_2568</name>
</gene>
<dbReference type="GO" id="GO:0008168">
    <property type="term" value="F:methyltransferase activity"/>
    <property type="evidence" value="ECO:0007669"/>
    <property type="project" value="UniProtKB-KW"/>
</dbReference>
<protein>
    <submittedName>
        <fullName evidence="1">Putative O-methyltransferase YrrM</fullName>
    </submittedName>
</protein>
<dbReference type="PANTHER" id="PTHR43167:SF1">
    <property type="entry name" value="PUTATIVE (AFU_ORTHOLOGUE AFUA_6G01830)-RELATED"/>
    <property type="match status" value="1"/>
</dbReference>
<evidence type="ECO:0000313" key="1">
    <source>
        <dbReference type="EMBL" id="TQL56265.1"/>
    </source>
</evidence>
<dbReference type="EMBL" id="VFOR01000005">
    <property type="protein sequence ID" value="TQL56265.1"/>
    <property type="molecule type" value="Genomic_DNA"/>
</dbReference>
<proteinExistence type="predicted"/>
<dbReference type="PANTHER" id="PTHR43167">
    <property type="entry name" value="PUTATIVE (AFU_ORTHOLOGUE AFUA_6G01830)-RELATED"/>
    <property type="match status" value="1"/>
</dbReference>
<reference evidence="1 2" key="1">
    <citation type="submission" date="2019-06" db="EMBL/GenBank/DDBJ databases">
        <title>Sequencing the genomes of 1000 actinobacteria strains.</title>
        <authorList>
            <person name="Klenk H.-P."/>
        </authorList>
    </citation>
    <scope>NUCLEOTIDE SEQUENCE [LARGE SCALE GENOMIC DNA]</scope>
    <source>
        <strain evidence="1 2">DSM 8251</strain>
    </source>
</reference>
<dbReference type="GO" id="GO:0032259">
    <property type="term" value="P:methylation"/>
    <property type="evidence" value="ECO:0007669"/>
    <property type="project" value="UniProtKB-KW"/>
</dbReference>
<keyword evidence="1" id="KW-0489">Methyltransferase</keyword>
<dbReference type="OrthoDB" id="484536at2"/>
<organism evidence="1 2">
    <name type="scientific">Propioniferax innocua</name>
    <dbReference type="NCBI Taxonomy" id="1753"/>
    <lineage>
        <taxon>Bacteria</taxon>
        <taxon>Bacillati</taxon>
        <taxon>Actinomycetota</taxon>
        <taxon>Actinomycetes</taxon>
        <taxon>Propionibacteriales</taxon>
        <taxon>Propionibacteriaceae</taxon>
        <taxon>Propioniferax</taxon>
    </lineage>
</organism>
<accession>A0A542Z7E4</accession>
<dbReference type="InterPro" id="IPR029063">
    <property type="entry name" value="SAM-dependent_MTases_sf"/>
</dbReference>
<dbReference type="Gene3D" id="3.40.50.150">
    <property type="entry name" value="Vaccinia Virus protein VP39"/>
    <property type="match status" value="1"/>
</dbReference>